<reference evidence="1 2" key="1">
    <citation type="submission" date="2017-07" db="EMBL/GenBank/DDBJ databases">
        <title>Annotated genome sequence of Bacterioplanes sanyensis isolated from Red Sea.</title>
        <authorList>
            <person name="Rehman Z.U."/>
        </authorList>
    </citation>
    <scope>NUCLEOTIDE SEQUENCE [LARGE SCALE GENOMIC DNA]</scope>
    <source>
        <strain evidence="1 2">NV9</strain>
    </source>
</reference>
<organism evidence="1 2">
    <name type="scientific">Bacterioplanes sanyensis</name>
    <dbReference type="NCBI Taxonomy" id="1249553"/>
    <lineage>
        <taxon>Bacteria</taxon>
        <taxon>Pseudomonadati</taxon>
        <taxon>Pseudomonadota</taxon>
        <taxon>Gammaproteobacteria</taxon>
        <taxon>Oceanospirillales</taxon>
        <taxon>Oceanospirillaceae</taxon>
        <taxon>Bacterioplanes</taxon>
    </lineage>
</organism>
<dbReference type="Proteomes" id="UP000202440">
    <property type="component" value="Chromosome"/>
</dbReference>
<evidence type="ECO:0000313" key="2">
    <source>
        <dbReference type="Proteomes" id="UP000202440"/>
    </source>
</evidence>
<protein>
    <submittedName>
        <fullName evidence="1">Uncharacterized protein</fullName>
    </submittedName>
</protein>
<dbReference type="EMBL" id="CP022530">
    <property type="protein sequence ID" value="ASP37423.1"/>
    <property type="molecule type" value="Genomic_DNA"/>
</dbReference>
<keyword evidence="2" id="KW-1185">Reference proteome</keyword>
<dbReference type="Gene3D" id="2.60.450.10">
    <property type="entry name" value="Lipopolysaccharide (LPS) transport protein A like domain"/>
    <property type="match status" value="1"/>
</dbReference>
<proteinExistence type="predicted"/>
<accession>A0A222FGQ0</accession>
<gene>
    <name evidence="1" type="ORF">CHH28_01445</name>
</gene>
<evidence type="ECO:0000313" key="1">
    <source>
        <dbReference type="EMBL" id="ASP37423.1"/>
    </source>
</evidence>
<name>A0A222FGQ0_9GAMM</name>
<dbReference type="KEGG" id="bsan:CHH28_01445"/>
<dbReference type="AlphaFoldDB" id="A0A222FGQ0"/>
<sequence length="93" mass="9885">MQALEISADSISVSKNKQVSTYSGNVHIQLNQGELHSMESDVQEVRADGTQLSGQVQLTLNNGDTLTTDTLSIVEDATGLSASAQQVVLTQTH</sequence>